<dbReference type="PANTHER" id="PTHR19297:SF191">
    <property type="entry name" value="PROTEIN XYLOSYLTRANSFERASE"/>
    <property type="match status" value="1"/>
</dbReference>
<keyword evidence="9" id="KW-0325">Glycoprotein</keyword>
<evidence type="ECO:0000256" key="3">
    <source>
        <dbReference type="ARBA" id="ARBA00022676"/>
    </source>
</evidence>
<dbReference type="Pfam" id="PF02485">
    <property type="entry name" value="Branch"/>
    <property type="match status" value="1"/>
</dbReference>
<accession>A0AAE0XTD6</accession>
<keyword evidence="5 11" id="KW-0812">Transmembrane</keyword>
<keyword evidence="4" id="KW-0808">Transferase</keyword>
<keyword evidence="8 11" id="KW-0472">Membrane</keyword>
<dbReference type="GO" id="GO:0016020">
    <property type="term" value="C:membrane"/>
    <property type="evidence" value="ECO:0007669"/>
    <property type="project" value="UniProtKB-SubCell"/>
</dbReference>
<dbReference type="PANTHER" id="PTHR19297">
    <property type="entry name" value="GLYCOSYLTRANSFERASE 14 FAMILY MEMBER"/>
    <property type="match status" value="1"/>
</dbReference>
<evidence type="ECO:0000256" key="11">
    <source>
        <dbReference type="SAM" id="Phobius"/>
    </source>
</evidence>
<evidence type="ECO:0000256" key="7">
    <source>
        <dbReference type="ARBA" id="ARBA00022989"/>
    </source>
</evidence>
<proteinExistence type="inferred from homology"/>
<dbReference type="EMBL" id="JAWDGP010007625">
    <property type="protein sequence ID" value="KAK3710992.1"/>
    <property type="molecule type" value="Genomic_DNA"/>
</dbReference>
<reference evidence="12" key="1">
    <citation type="journal article" date="2023" name="G3 (Bethesda)">
        <title>A reference genome for the long-term kleptoplast-retaining sea slug Elysia crispata morphotype clarki.</title>
        <authorList>
            <person name="Eastman K.E."/>
            <person name="Pendleton A.L."/>
            <person name="Shaikh M.A."/>
            <person name="Suttiyut T."/>
            <person name="Ogas R."/>
            <person name="Tomko P."/>
            <person name="Gavelis G."/>
            <person name="Widhalm J.R."/>
            <person name="Wisecaver J.H."/>
        </authorList>
    </citation>
    <scope>NUCLEOTIDE SEQUENCE</scope>
    <source>
        <strain evidence="12">ECLA1</strain>
    </source>
</reference>
<comment type="pathway">
    <text evidence="2">Protein modification; protein glycosylation.</text>
</comment>
<evidence type="ECO:0000313" key="12">
    <source>
        <dbReference type="EMBL" id="KAK3710992.1"/>
    </source>
</evidence>
<keyword evidence="3" id="KW-0328">Glycosyltransferase</keyword>
<comment type="caution">
    <text evidence="12">The sequence shown here is derived from an EMBL/GenBank/DDBJ whole genome shotgun (WGS) entry which is preliminary data.</text>
</comment>
<dbReference type="InterPro" id="IPR003406">
    <property type="entry name" value="Glyco_trans_14"/>
</dbReference>
<dbReference type="GO" id="GO:0008375">
    <property type="term" value="F:acetylglucosaminyltransferase activity"/>
    <property type="evidence" value="ECO:0007669"/>
    <property type="project" value="TreeGrafter"/>
</dbReference>
<evidence type="ECO:0000313" key="13">
    <source>
        <dbReference type="Proteomes" id="UP001283361"/>
    </source>
</evidence>
<protein>
    <submittedName>
        <fullName evidence="12">Uncharacterized protein</fullName>
    </submittedName>
</protein>
<keyword evidence="13" id="KW-1185">Reference proteome</keyword>
<gene>
    <name evidence="12" type="ORF">RRG08_009582</name>
</gene>
<evidence type="ECO:0000256" key="8">
    <source>
        <dbReference type="ARBA" id="ARBA00023136"/>
    </source>
</evidence>
<keyword evidence="6" id="KW-0735">Signal-anchor</keyword>
<evidence type="ECO:0000256" key="9">
    <source>
        <dbReference type="ARBA" id="ARBA00023180"/>
    </source>
</evidence>
<dbReference type="Proteomes" id="UP001283361">
    <property type="component" value="Unassembled WGS sequence"/>
</dbReference>
<comment type="similarity">
    <text evidence="10">Belongs to the glycosyltransferase 14 family.</text>
</comment>
<evidence type="ECO:0000256" key="10">
    <source>
        <dbReference type="ARBA" id="ARBA00038150"/>
    </source>
</evidence>
<evidence type="ECO:0000256" key="2">
    <source>
        <dbReference type="ARBA" id="ARBA00004922"/>
    </source>
</evidence>
<dbReference type="AlphaFoldDB" id="A0AAE0XTD6"/>
<name>A0AAE0XTD6_9GAST</name>
<evidence type="ECO:0000256" key="4">
    <source>
        <dbReference type="ARBA" id="ARBA00022679"/>
    </source>
</evidence>
<sequence length="459" mass="52955">MRILKKQCFCQSLQYLLLVFVTYAIWAAARWRWKDYKLSVRSAKHKSRSRTTPVFSTDKPYDSTVTSVEAVLAYQQKWVGFPELASVKCPAAFSKSGKNAMFAQHVTRVPVKKYLSDSSDCRRFRKVHGFERYPKVSREELAFPIAFILLFNKDFDQVVFLLRAIYRPHNVYCLTVDSKADQDLLQGARALARCVPNVFVASRLERIVYAGFSRLKADINCMGDLLQHPVQWRYVINMPGQQFPLRTNQEMVKILQQYNGTNDIEGITGRRMLPNRFLYKHVYETNPQTGEITITRTSEKLQGPPHGFVVVKGSAYGTFSRPFVAFVLVDKRARDLLKWCEQVKSPDEYFWATLHHSKTVPVPGAYTAGKPDDKPWLTVYASWGGMDPCATIRRRSVCIFSPEDLPGLLARREIFANKFYISHYPTALHCLDQMLYNLTISGRSRDISYYKHFPFIKNS</sequence>
<evidence type="ECO:0000256" key="6">
    <source>
        <dbReference type="ARBA" id="ARBA00022968"/>
    </source>
</evidence>
<feature type="transmembrane region" description="Helical" evidence="11">
    <location>
        <begin position="12"/>
        <end position="33"/>
    </location>
</feature>
<evidence type="ECO:0000256" key="1">
    <source>
        <dbReference type="ARBA" id="ARBA00004606"/>
    </source>
</evidence>
<comment type="subcellular location">
    <subcellularLocation>
        <location evidence="1">Membrane</location>
        <topology evidence="1">Single-pass type II membrane protein</topology>
    </subcellularLocation>
</comment>
<organism evidence="12 13">
    <name type="scientific">Elysia crispata</name>
    <name type="common">lettuce slug</name>
    <dbReference type="NCBI Taxonomy" id="231223"/>
    <lineage>
        <taxon>Eukaryota</taxon>
        <taxon>Metazoa</taxon>
        <taxon>Spiralia</taxon>
        <taxon>Lophotrochozoa</taxon>
        <taxon>Mollusca</taxon>
        <taxon>Gastropoda</taxon>
        <taxon>Heterobranchia</taxon>
        <taxon>Euthyneura</taxon>
        <taxon>Panpulmonata</taxon>
        <taxon>Sacoglossa</taxon>
        <taxon>Placobranchoidea</taxon>
        <taxon>Plakobranchidae</taxon>
        <taxon>Elysia</taxon>
    </lineage>
</organism>
<evidence type="ECO:0000256" key="5">
    <source>
        <dbReference type="ARBA" id="ARBA00022692"/>
    </source>
</evidence>
<keyword evidence="7 11" id="KW-1133">Transmembrane helix</keyword>